<dbReference type="OrthoDB" id="384783at2157"/>
<feature type="transmembrane region" description="Helical" evidence="1">
    <location>
        <begin position="95"/>
        <end position="112"/>
    </location>
</feature>
<dbReference type="PATRIC" id="fig|1227495.3.peg.199"/>
<organism evidence="2 3">
    <name type="scientific">Natrinema pallidum DSM 3751</name>
    <dbReference type="NCBI Taxonomy" id="1227495"/>
    <lineage>
        <taxon>Archaea</taxon>
        <taxon>Methanobacteriati</taxon>
        <taxon>Methanobacteriota</taxon>
        <taxon>Stenosarchaea group</taxon>
        <taxon>Halobacteria</taxon>
        <taxon>Halobacteriales</taxon>
        <taxon>Natrialbaceae</taxon>
        <taxon>Natrinema</taxon>
    </lineage>
</organism>
<reference evidence="2 3" key="1">
    <citation type="journal article" date="2014" name="PLoS Genet.">
        <title>Phylogenetically driven sequencing of extremely halophilic archaea reveals strategies for static and dynamic osmo-response.</title>
        <authorList>
            <person name="Becker E.A."/>
            <person name="Seitzer P.M."/>
            <person name="Tritt A."/>
            <person name="Larsen D."/>
            <person name="Krusor M."/>
            <person name="Yao A.I."/>
            <person name="Wu D."/>
            <person name="Madern D."/>
            <person name="Eisen J.A."/>
            <person name="Darling A.E."/>
            <person name="Facciotti M.T."/>
        </authorList>
    </citation>
    <scope>NUCLEOTIDE SEQUENCE [LARGE SCALE GENOMIC DNA]</scope>
    <source>
        <strain evidence="2 3">DSM 3751</strain>
    </source>
</reference>
<evidence type="ECO:0000256" key="1">
    <source>
        <dbReference type="SAM" id="Phobius"/>
    </source>
</evidence>
<accession>L9Z8H7</accession>
<protein>
    <submittedName>
        <fullName evidence="2">Uncharacterized protein</fullName>
    </submittedName>
</protein>
<dbReference type="RefSeq" id="WP_006183789.1">
    <property type="nucleotide sequence ID" value="NZ_AOII01000014.1"/>
</dbReference>
<evidence type="ECO:0000313" key="3">
    <source>
        <dbReference type="Proteomes" id="UP000011618"/>
    </source>
</evidence>
<name>L9Z8H7_9EURY</name>
<dbReference type="EMBL" id="AOII01000014">
    <property type="protein sequence ID" value="ELY82820.1"/>
    <property type="molecule type" value="Genomic_DNA"/>
</dbReference>
<feature type="transmembrane region" description="Helical" evidence="1">
    <location>
        <begin position="39"/>
        <end position="62"/>
    </location>
</feature>
<keyword evidence="1" id="KW-0472">Membrane</keyword>
<sequence length="125" mass="13071">MIQKRLELLTANKLLIGNALLLALCGIVLYGLVEIDVSDWYATAGVFVLLSALCYGIGTVLFDHRPRSLAGGGFGLLLAAGFVVLFAPITTDDALVVVGAGVWIVVAIPFFGEAAGLNTPDEHGE</sequence>
<feature type="transmembrane region" description="Helical" evidence="1">
    <location>
        <begin position="12"/>
        <end position="33"/>
    </location>
</feature>
<dbReference type="AlphaFoldDB" id="L9Z8H7"/>
<evidence type="ECO:0000313" key="2">
    <source>
        <dbReference type="EMBL" id="ELY82820.1"/>
    </source>
</evidence>
<keyword evidence="1" id="KW-1133">Transmembrane helix</keyword>
<dbReference type="Proteomes" id="UP000011618">
    <property type="component" value="Unassembled WGS sequence"/>
</dbReference>
<gene>
    <name evidence="2" type="ORF">C487_01035</name>
</gene>
<feature type="transmembrane region" description="Helical" evidence="1">
    <location>
        <begin position="69"/>
        <end position="89"/>
    </location>
</feature>
<keyword evidence="1" id="KW-0812">Transmembrane</keyword>
<proteinExistence type="predicted"/>
<comment type="caution">
    <text evidence="2">The sequence shown here is derived from an EMBL/GenBank/DDBJ whole genome shotgun (WGS) entry which is preliminary data.</text>
</comment>